<protein>
    <submittedName>
        <fullName evidence="12">Na+/H+ antiporter</fullName>
    </submittedName>
</protein>
<evidence type="ECO:0000256" key="2">
    <source>
        <dbReference type="ARBA" id="ARBA00022448"/>
    </source>
</evidence>
<feature type="transmembrane region" description="Helical" evidence="10">
    <location>
        <begin position="112"/>
        <end position="135"/>
    </location>
</feature>
<feature type="transmembrane region" description="Helical" evidence="10">
    <location>
        <begin position="177"/>
        <end position="196"/>
    </location>
</feature>
<evidence type="ECO:0000256" key="5">
    <source>
        <dbReference type="ARBA" id="ARBA00022989"/>
    </source>
</evidence>
<dbReference type="GO" id="GO:0005886">
    <property type="term" value="C:plasma membrane"/>
    <property type="evidence" value="ECO:0007669"/>
    <property type="project" value="UniProtKB-SubCell"/>
</dbReference>
<dbReference type="Gene3D" id="1.20.1530.20">
    <property type="match status" value="1"/>
</dbReference>
<evidence type="ECO:0000256" key="3">
    <source>
        <dbReference type="ARBA" id="ARBA00022475"/>
    </source>
</evidence>
<comment type="function">
    <text evidence="10">Na(+)/H(+) antiporter that extrudes sodium in exchange for external protons.</text>
</comment>
<keyword evidence="10" id="KW-0050">Antiport</keyword>
<evidence type="ECO:0000256" key="7">
    <source>
        <dbReference type="ARBA" id="ARBA00023065"/>
    </source>
</evidence>
<dbReference type="Proteomes" id="UP000297318">
    <property type="component" value="Unassembled WGS sequence"/>
</dbReference>
<evidence type="ECO:0000313" key="12">
    <source>
        <dbReference type="EMBL" id="TGO04988.1"/>
    </source>
</evidence>
<evidence type="ECO:0000256" key="1">
    <source>
        <dbReference type="ARBA" id="ARBA00004651"/>
    </source>
</evidence>
<evidence type="ECO:0000256" key="6">
    <source>
        <dbReference type="ARBA" id="ARBA00023053"/>
    </source>
</evidence>
<comment type="similarity">
    <text evidence="10">Belongs to the monovalent cation:proton antiporter 1 (CPA1) transporter (TC 2.A.36) family.</text>
</comment>
<feature type="transmembrane region" description="Helical" evidence="10">
    <location>
        <begin position="300"/>
        <end position="323"/>
    </location>
</feature>
<comment type="caution">
    <text evidence="10">Lacks conserved residue(s) required for the propagation of feature annotation.</text>
</comment>
<feature type="domain" description="Cation/H+ exchanger transmembrane" evidence="11">
    <location>
        <begin position="14"/>
        <end position="403"/>
    </location>
</feature>
<dbReference type="RefSeq" id="WP_199241515.1">
    <property type="nucleotide sequence ID" value="NZ_RHPJ01000002.1"/>
</dbReference>
<feature type="transmembrane region" description="Helical" evidence="10">
    <location>
        <begin position="147"/>
        <end position="165"/>
    </location>
</feature>
<dbReference type="GO" id="GO:0015385">
    <property type="term" value="F:sodium:proton antiporter activity"/>
    <property type="evidence" value="ECO:0007669"/>
    <property type="project" value="InterPro"/>
</dbReference>
<keyword evidence="6 10" id="KW-0915">Sodium</keyword>
<dbReference type="GO" id="GO:0015386">
    <property type="term" value="F:potassium:proton antiporter activity"/>
    <property type="evidence" value="ECO:0007669"/>
    <property type="project" value="TreeGrafter"/>
</dbReference>
<evidence type="ECO:0000256" key="8">
    <source>
        <dbReference type="ARBA" id="ARBA00023136"/>
    </source>
</evidence>
<keyword evidence="13" id="KW-1185">Reference proteome</keyword>
<feature type="transmembrane region" description="Helical" evidence="10">
    <location>
        <begin position="377"/>
        <end position="401"/>
    </location>
</feature>
<evidence type="ECO:0000256" key="9">
    <source>
        <dbReference type="ARBA" id="ARBA00023201"/>
    </source>
</evidence>
<dbReference type="InterPro" id="IPR006153">
    <property type="entry name" value="Cation/H_exchanger_TM"/>
</dbReference>
<dbReference type="InterPro" id="IPR038770">
    <property type="entry name" value="Na+/solute_symporter_sf"/>
</dbReference>
<keyword evidence="2 10" id="KW-0813">Transport</keyword>
<evidence type="ECO:0000256" key="10">
    <source>
        <dbReference type="RuleBase" id="RU366002"/>
    </source>
</evidence>
<keyword evidence="8 10" id="KW-0472">Membrane</keyword>
<dbReference type="Pfam" id="PF00999">
    <property type="entry name" value="Na_H_Exchanger"/>
    <property type="match status" value="1"/>
</dbReference>
<dbReference type="GO" id="GO:0098719">
    <property type="term" value="P:sodium ion import across plasma membrane"/>
    <property type="evidence" value="ECO:0007669"/>
    <property type="project" value="TreeGrafter"/>
</dbReference>
<feature type="transmembrane region" description="Helical" evidence="10">
    <location>
        <begin position="6"/>
        <end position="21"/>
    </location>
</feature>
<feature type="transmembrane region" description="Helical" evidence="10">
    <location>
        <begin position="260"/>
        <end position="280"/>
    </location>
</feature>
<evidence type="ECO:0000259" key="11">
    <source>
        <dbReference type="Pfam" id="PF00999"/>
    </source>
</evidence>
<keyword evidence="5 10" id="KW-1133">Transmembrane helix</keyword>
<dbReference type="EMBL" id="RHPJ01000002">
    <property type="protein sequence ID" value="TGO04988.1"/>
    <property type="molecule type" value="Genomic_DNA"/>
</dbReference>
<keyword evidence="3 10" id="KW-1003">Cell membrane</keyword>
<reference evidence="12 13" key="1">
    <citation type="submission" date="2018-11" db="EMBL/GenBank/DDBJ databases">
        <title>Complete genome sequencing of the Actinobacteria Serinibacter sp. K3-2.</title>
        <authorList>
            <person name="Rakitin A.L."/>
            <person name="Beletsky A.V."/>
            <person name="Mardanov A.V."/>
            <person name="Ravin N.V."/>
            <person name="Gromova A.S."/>
            <person name="Filippova S.N."/>
            <person name="Gal'Chenko V.F."/>
        </authorList>
    </citation>
    <scope>NUCLEOTIDE SEQUENCE [LARGE SCALE GENOMIC DNA]</scope>
    <source>
        <strain evidence="12 13">K3-2</strain>
    </source>
</reference>
<gene>
    <name evidence="12" type="ORF">SERN_0992</name>
</gene>
<keyword evidence="7 10" id="KW-0406">Ion transport</keyword>
<accession>A0A4Z1E1W4</accession>
<proteinExistence type="inferred from homology"/>
<name>A0A4Z1E1W4_9MICO</name>
<dbReference type="InterPro" id="IPR004705">
    <property type="entry name" value="Cation/H_exchanger_CPA1_bac"/>
</dbReference>
<dbReference type="NCBIfam" id="TIGR00831">
    <property type="entry name" value="a_cpa1"/>
    <property type="match status" value="1"/>
</dbReference>
<feature type="transmembrane region" description="Helical" evidence="10">
    <location>
        <begin position="30"/>
        <end position="48"/>
    </location>
</feature>
<sequence length="525" mass="55476">MDALELVVVLGAAIVVGEMIGRRVRLPTPILLLALGALLGFAPALRAVHLPSDLVLLVFLPALLYREAIVSSMREIRRSLRGVVLVSTLLVVLSAAAVAALAHAFGMAWGPAWVLGAALAPTDATAVGAMARLLPRRMMGVLRSESLVNDGTALVLYGVAVGVTVGEETLTAGHLSWLVVLSYGGGILAGLLVALVGQQARRRISDVLLANTVTLVTPFAAFLLAETVEASGVLAVVVAGLVLGRRAPREIDAATRRVAEPFWSLGAFVLNGALFVLVGIEVQSVVRALPSDALARAVGLAVAVWITILLVRAAFLYASAYLIRALDRRPSQLARRVSNRSRIVSTAAGFRGAVSLAAALGVPTTVSSGEAFPDRDLVVFVTAVVVVLTLVAQGLALPAVVRWARFAADDSAERERELASRVATREALDALPALAAELGVDDDEVALVRERFEQNLRLRGGNASPQEISARERSVALTLALLGHKRATIVRLRDEQEIDDAVMRELQARIDVEELALSEGDLTLD</sequence>
<comment type="subcellular location">
    <subcellularLocation>
        <location evidence="1 10">Cell membrane</location>
        <topology evidence="1 10">Multi-pass membrane protein</topology>
    </subcellularLocation>
</comment>
<comment type="caution">
    <text evidence="12">The sequence shown here is derived from an EMBL/GenBank/DDBJ whole genome shotgun (WGS) entry which is preliminary data.</text>
</comment>
<feature type="transmembrane region" description="Helical" evidence="10">
    <location>
        <begin position="82"/>
        <end position="106"/>
    </location>
</feature>
<keyword evidence="9 10" id="KW-0739">Sodium transport</keyword>
<feature type="transmembrane region" description="Helical" evidence="10">
    <location>
        <begin position="343"/>
        <end position="365"/>
    </location>
</feature>
<dbReference type="PANTHER" id="PTHR10110:SF86">
    <property type="entry name" value="SODIUM_HYDROGEN EXCHANGER 7"/>
    <property type="match status" value="1"/>
</dbReference>
<dbReference type="GO" id="GO:0051453">
    <property type="term" value="P:regulation of intracellular pH"/>
    <property type="evidence" value="ECO:0007669"/>
    <property type="project" value="TreeGrafter"/>
</dbReference>
<organism evidence="12 13">
    <name type="scientific">Serinibacter arcticus</name>
    <dbReference type="NCBI Taxonomy" id="1655435"/>
    <lineage>
        <taxon>Bacteria</taxon>
        <taxon>Bacillati</taxon>
        <taxon>Actinomycetota</taxon>
        <taxon>Actinomycetes</taxon>
        <taxon>Micrococcales</taxon>
        <taxon>Beutenbergiaceae</taxon>
        <taxon>Serinibacter</taxon>
    </lineage>
</organism>
<feature type="transmembrane region" description="Helical" evidence="10">
    <location>
        <begin position="208"/>
        <end position="225"/>
    </location>
</feature>
<feature type="transmembrane region" description="Helical" evidence="10">
    <location>
        <begin position="54"/>
        <end position="70"/>
    </location>
</feature>
<dbReference type="PANTHER" id="PTHR10110">
    <property type="entry name" value="SODIUM/HYDROGEN EXCHANGER"/>
    <property type="match status" value="1"/>
</dbReference>
<keyword evidence="4 10" id="KW-0812">Transmembrane</keyword>
<evidence type="ECO:0000256" key="4">
    <source>
        <dbReference type="ARBA" id="ARBA00022692"/>
    </source>
</evidence>
<dbReference type="InterPro" id="IPR018422">
    <property type="entry name" value="Cation/H_exchanger_CPA1"/>
</dbReference>
<dbReference type="AlphaFoldDB" id="A0A4Z1E1W4"/>
<feature type="transmembrane region" description="Helical" evidence="10">
    <location>
        <begin position="231"/>
        <end position="248"/>
    </location>
</feature>
<evidence type="ECO:0000313" key="13">
    <source>
        <dbReference type="Proteomes" id="UP000297318"/>
    </source>
</evidence>